<protein>
    <recommendedName>
        <fullName evidence="2">Acetyl-CoA carboxylase domain-containing protein</fullName>
    </recommendedName>
</protein>
<reference evidence="1" key="1">
    <citation type="submission" date="2018-05" db="EMBL/GenBank/DDBJ databases">
        <authorList>
            <person name="Lanie J.A."/>
            <person name="Ng W.-L."/>
            <person name="Kazmierczak K.M."/>
            <person name="Andrzejewski T.M."/>
            <person name="Davidsen T.M."/>
            <person name="Wayne K.J."/>
            <person name="Tettelin H."/>
            <person name="Glass J.I."/>
            <person name="Rusch D."/>
            <person name="Podicherti R."/>
            <person name="Tsui H.-C.T."/>
            <person name="Winkler M.E."/>
        </authorList>
    </citation>
    <scope>NUCLEOTIDE SEQUENCE</scope>
</reference>
<feature type="non-terminal residue" evidence="1">
    <location>
        <position position="76"/>
    </location>
</feature>
<dbReference type="SUPFAM" id="SSF52096">
    <property type="entry name" value="ClpP/crotonase"/>
    <property type="match status" value="1"/>
</dbReference>
<dbReference type="Gene3D" id="3.90.226.10">
    <property type="entry name" value="2-enoyl-CoA Hydratase, Chain A, domain 1"/>
    <property type="match status" value="1"/>
</dbReference>
<accession>A0A382VWT4</accession>
<dbReference type="EMBL" id="UINC01155237">
    <property type="protein sequence ID" value="SVD50972.1"/>
    <property type="molecule type" value="Genomic_DNA"/>
</dbReference>
<sequence>MLLNHTYLMWRINMSWKAEVDEIKLRKELAAKMGGEAGVTEQRRRGKLTARERVEKFIDEGSWREIQPLVGTASYS</sequence>
<name>A0A382VWT4_9ZZZZ</name>
<proteinExistence type="predicted"/>
<evidence type="ECO:0008006" key="2">
    <source>
        <dbReference type="Google" id="ProtNLM"/>
    </source>
</evidence>
<dbReference type="AlphaFoldDB" id="A0A382VWT4"/>
<organism evidence="1">
    <name type="scientific">marine metagenome</name>
    <dbReference type="NCBI Taxonomy" id="408172"/>
    <lineage>
        <taxon>unclassified sequences</taxon>
        <taxon>metagenomes</taxon>
        <taxon>ecological metagenomes</taxon>
    </lineage>
</organism>
<evidence type="ECO:0000313" key="1">
    <source>
        <dbReference type="EMBL" id="SVD50972.1"/>
    </source>
</evidence>
<dbReference type="InterPro" id="IPR029045">
    <property type="entry name" value="ClpP/crotonase-like_dom_sf"/>
</dbReference>
<gene>
    <name evidence="1" type="ORF">METZ01_LOCUS403826</name>
</gene>